<dbReference type="InterPro" id="IPR000653">
    <property type="entry name" value="DegT/StrS_aminotransferase"/>
</dbReference>
<reference evidence="6 7" key="1">
    <citation type="submission" date="2016-10" db="EMBL/GenBank/DDBJ databases">
        <authorList>
            <person name="de Groot N.N."/>
        </authorList>
    </citation>
    <scope>NUCLEOTIDE SEQUENCE [LARGE SCALE GENOMIC DNA]</scope>
    <source>
        <strain evidence="6 7">CGMCC 4.5727</strain>
    </source>
</reference>
<evidence type="ECO:0000256" key="5">
    <source>
        <dbReference type="RuleBase" id="RU004508"/>
    </source>
</evidence>
<protein>
    <submittedName>
        <fullName evidence="6">dTDP-4-amino-4,6-dideoxygalactose transaminase</fullName>
    </submittedName>
</protein>
<dbReference type="Gene3D" id="3.40.640.10">
    <property type="entry name" value="Type I PLP-dependent aspartate aminotransferase-like (Major domain)"/>
    <property type="match status" value="1"/>
</dbReference>
<dbReference type="AlphaFoldDB" id="A0A1G9G7J6"/>
<dbReference type="Proteomes" id="UP000199155">
    <property type="component" value="Unassembled WGS sequence"/>
</dbReference>
<dbReference type="STRING" id="417292.SAMN05421806_11527"/>
<sequence length="383" mass="42018">MGVTDTIPLDRRLRQQTIPAEGHHRRVRGLRTEIHDIADQVITKGKFHYGPQTARLEAALREAWGGHPVATTSCTQALILALEAGGVGRGDEVIVPAATFAATAFAVHTVGAVPVIVDVAEPTLTLCPQAMEAAITPRTRAVIPVHLHGHMADMPAINTLARKHDLVVIEDCAQAPGATLDGRAAGTWGDYGCFSFWVGKSMGGLEDAGAIITTTPERADLLRQLTNMGRSNTDRHTHHHRGSRARLGELNAGIVAVELDLLPGWVERRNAIADHYNRQFTDLPLILPRAQKGHRHGYYKYAIGCDELPELADHLASRAIEAEQVYPYVLPDQPAFKGIEHRNHATERSMTATRRLCLPAYPELTDDEVERITQAVLDFYAQR</sequence>
<dbReference type="SUPFAM" id="SSF53383">
    <property type="entry name" value="PLP-dependent transferases"/>
    <property type="match status" value="1"/>
</dbReference>
<dbReference type="InterPro" id="IPR015424">
    <property type="entry name" value="PyrdxlP-dep_Trfase"/>
</dbReference>
<accession>A0A1G9G7J6</accession>
<keyword evidence="7" id="KW-1185">Reference proteome</keyword>
<dbReference type="GO" id="GO:0000271">
    <property type="term" value="P:polysaccharide biosynthetic process"/>
    <property type="evidence" value="ECO:0007669"/>
    <property type="project" value="TreeGrafter"/>
</dbReference>
<dbReference type="InterPro" id="IPR015422">
    <property type="entry name" value="PyrdxlP-dep_Trfase_small"/>
</dbReference>
<dbReference type="EMBL" id="FNFF01000015">
    <property type="protein sequence ID" value="SDK96626.1"/>
    <property type="molecule type" value="Genomic_DNA"/>
</dbReference>
<dbReference type="OrthoDB" id="9804264at2"/>
<dbReference type="InterPro" id="IPR015421">
    <property type="entry name" value="PyrdxlP-dep_Trfase_major"/>
</dbReference>
<organism evidence="6 7">
    <name type="scientific">Streptomyces indicus</name>
    <dbReference type="NCBI Taxonomy" id="417292"/>
    <lineage>
        <taxon>Bacteria</taxon>
        <taxon>Bacillati</taxon>
        <taxon>Actinomycetota</taxon>
        <taxon>Actinomycetes</taxon>
        <taxon>Kitasatosporales</taxon>
        <taxon>Streptomycetaceae</taxon>
        <taxon>Streptomyces</taxon>
    </lineage>
</organism>
<dbReference type="PIRSF" id="PIRSF000390">
    <property type="entry name" value="PLP_StrS"/>
    <property type="match status" value="1"/>
</dbReference>
<proteinExistence type="inferred from homology"/>
<evidence type="ECO:0000256" key="1">
    <source>
        <dbReference type="ARBA" id="ARBA00022898"/>
    </source>
</evidence>
<evidence type="ECO:0000256" key="4">
    <source>
        <dbReference type="PIRSR" id="PIRSR000390-2"/>
    </source>
</evidence>
<evidence type="ECO:0000313" key="7">
    <source>
        <dbReference type="Proteomes" id="UP000199155"/>
    </source>
</evidence>
<keyword evidence="1 4" id="KW-0663">Pyridoxal phosphate</keyword>
<dbReference type="RefSeq" id="WP_093615305.1">
    <property type="nucleotide sequence ID" value="NZ_FNFF01000015.1"/>
</dbReference>
<gene>
    <name evidence="6" type="ORF">SAMN05421806_11527</name>
</gene>
<dbReference type="GO" id="GO:0008483">
    <property type="term" value="F:transaminase activity"/>
    <property type="evidence" value="ECO:0007669"/>
    <property type="project" value="TreeGrafter"/>
</dbReference>
<dbReference type="CDD" id="cd00616">
    <property type="entry name" value="AHBA_syn"/>
    <property type="match status" value="1"/>
</dbReference>
<comment type="similarity">
    <text evidence="2 5">Belongs to the DegT/DnrJ/EryC1 family.</text>
</comment>
<dbReference type="Gene3D" id="3.90.1150.10">
    <property type="entry name" value="Aspartate Aminotransferase, domain 1"/>
    <property type="match status" value="1"/>
</dbReference>
<evidence type="ECO:0000256" key="3">
    <source>
        <dbReference type="PIRSR" id="PIRSR000390-1"/>
    </source>
</evidence>
<dbReference type="PANTHER" id="PTHR30244">
    <property type="entry name" value="TRANSAMINASE"/>
    <property type="match status" value="1"/>
</dbReference>
<dbReference type="GO" id="GO:0030170">
    <property type="term" value="F:pyridoxal phosphate binding"/>
    <property type="evidence" value="ECO:0007669"/>
    <property type="project" value="TreeGrafter"/>
</dbReference>
<name>A0A1G9G7J6_9ACTN</name>
<evidence type="ECO:0000313" key="6">
    <source>
        <dbReference type="EMBL" id="SDK96626.1"/>
    </source>
</evidence>
<dbReference type="Pfam" id="PF01041">
    <property type="entry name" value="DegT_DnrJ_EryC1"/>
    <property type="match status" value="1"/>
</dbReference>
<dbReference type="PANTHER" id="PTHR30244:SF36">
    <property type="entry name" value="3-OXO-GLUCOSE-6-PHOSPHATE:GLUTAMATE AMINOTRANSFERASE"/>
    <property type="match status" value="1"/>
</dbReference>
<evidence type="ECO:0000256" key="2">
    <source>
        <dbReference type="ARBA" id="ARBA00037999"/>
    </source>
</evidence>
<feature type="modified residue" description="N6-(pyridoxal phosphate)lysine" evidence="4">
    <location>
        <position position="200"/>
    </location>
</feature>
<feature type="active site" description="Proton acceptor" evidence="3">
    <location>
        <position position="200"/>
    </location>
</feature>